<name>A0AAV0GA49_9ASTE</name>
<accession>A0AAV0GA49</accession>
<organism evidence="2 3">
    <name type="scientific">Cuscuta epithymum</name>
    <dbReference type="NCBI Taxonomy" id="186058"/>
    <lineage>
        <taxon>Eukaryota</taxon>
        <taxon>Viridiplantae</taxon>
        <taxon>Streptophyta</taxon>
        <taxon>Embryophyta</taxon>
        <taxon>Tracheophyta</taxon>
        <taxon>Spermatophyta</taxon>
        <taxon>Magnoliopsida</taxon>
        <taxon>eudicotyledons</taxon>
        <taxon>Gunneridae</taxon>
        <taxon>Pentapetalae</taxon>
        <taxon>asterids</taxon>
        <taxon>lamiids</taxon>
        <taxon>Solanales</taxon>
        <taxon>Convolvulaceae</taxon>
        <taxon>Cuscuteae</taxon>
        <taxon>Cuscuta</taxon>
        <taxon>Cuscuta subgen. Cuscuta</taxon>
    </lineage>
</organism>
<dbReference type="SUPFAM" id="SSF54160">
    <property type="entry name" value="Chromo domain-like"/>
    <property type="match status" value="1"/>
</dbReference>
<feature type="domain" description="Chromo" evidence="1">
    <location>
        <begin position="7"/>
        <end position="60"/>
    </location>
</feature>
<dbReference type="Gene3D" id="2.40.50.40">
    <property type="match status" value="1"/>
</dbReference>
<evidence type="ECO:0000313" key="3">
    <source>
        <dbReference type="Proteomes" id="UP001152523"/>
    </source>
</evidence>
<protein>
    <recommendedName>
        <fullName evidence="1">Chromo domain-containing protein</fullName>
    </recommendedName>
</protein>
<dbReference type="InterPro" id="IPR000953">
    <property type="entry name" value="Chromo/chromo_shadow_dom"/>
</dbReference>
<dbReference type="InterPro" id="IPR023780">
    <property type="entry name" value="Chromo_domain"/>
</dbReference>
<dbReference type="AlphaFoldDB" id="A0AAV0GA49"/>
<keyword evidence="3" id="KW-1185">Reference proteome</keyword>
<proteinExistence type="predicted"/>
<dbReference type="EMBL" id="CAMAPF010001070">
    <property type="protein sequence ID" value="CAH9144727.1"/>
    <property type="molecule type" value="Genomic_DNA"/>
</dbReference>
<dbReference type="Proteomes" id="UP001152523">
    <property type="component" value="Unassembled WGS sequence"/>
</dbReference>
<comment type="caution">
    <text evidence="2">The sequence shown here is derived from an EMBL/GenBank/DDBJ whole genome shotgun (WGS) entry which is preliminary data.</text>
</comment>
<dbReference type="InterPro" id="IPR016197">
    <property type="entry name" value="Chromo-like_dom_sf"/>
</dbReference>
<reference evidence="2" key="1">
    <citation type="submission" date="2022-07" db="EMBL/GenBank/DDBJ databases">
        <authorList>
            <person name="Macas J."/>
            <person name="Novak P."/>
            <person name="Neumann P."/>
        </authorList>
    </citation>
    <scope>NUCLEOTIDE SEQUENCE</scope>
</reference>
<gene>
    <name evidence="2" type="ORF">CEPIT_LOCUS41666</name>
</gene>
<dbReference type="Pfam" id="PF00385">
    <property type="entry name" value="Chromo"/>
    <property type="match status" value="1"/>
</dbReference>
<sequence length="60" mass="7018">MDKGSRLEPVAVLARQMVKVQNQAKVKFLIQWQGQDMADATWEWADIIKTKFPSFYNQMT</sequence>
<evidence type="ECO:0000313" key="2">
    <source>
        <dbReference type="EMBL" id="CAH9144727.1"/>
    </source>
</evidence>
<dbReference type="PROSITE" id="PS50013">
    <property type="entry name" value="CHROMO_2"/>
    <property type="match status" value="1"/>
</dbReference>
<evidence type="ECO:0000259" key="1">
    <source>
        <dbReference type="PROSITE" id="PS50013"/>
    </source>
</evidence>